<dbReference type="Gene3D" id="3.30.420.250">
    <property type="match status" value="1"/>
</dbReference>
<dbReference type="Gene3D" id="3.30.420.260">
    <property type="match status" value="1"/>
</dbReference>
<dbReference type="EMBL" id="JAGUCO010000005">
    <property type="protein sequence ID" value="MBS2098586.1"/>
    <property type="molecule type" value="Genomic_DNA"/>
</dbReference>
<evidence type="ECO:0000313" key="1">
    <source>
        <dbReference type="EMBL" id="MBS2098586.1"/>
    </source>
</evidence>
<organism evidence="1 2">
    <name type="scientific">Carboxylicivirga linearis</name>
    <dbReference type="NCBI Taxonomy" id="1628157"/>
    <lineage>
        <taxon>Bacteria</taxon>
        <taxon>Pseudomonadati</taxon>
        <taxon>Bacteroidota</taxon>
        <taxon>Bacteroidia</taxon>
        <taxon>Marinilabiliales</taxon>
        <taxon>Marinilabiliaceae</taxon>
        <taxon>Carboxylicivirga</taxon>
    </lineage>
</organism>
<dbReference type="Proteomes" id="UP000708576">
    <property type="component" value="Unassembled WGS sequence"/>
</dbReference>
<dbReference type="RefSeq" id="WP_212215819.1">
    <property type="nucleotide sequence ID" value="NZ_JAGUCO010000005.1"/>
</dbReference>
<gene>
    <name evidence="1" type="ORF">KEM10_09875</name>
</gene>
<reference evidence="1 2" key="1">
    <citation type="journal article" date="2015" name="Int. J. Syst. Evol. Microbiol.">
        <title>Carboxylicivirga linearis sp. nov., isolated from a sea cucumber culture pond.</title>
        <authorList>
            <person name="Wang F.Q."/>
            <person name="Zhou Y.X."/>
            <person name="Lin X.Z."/>
            <person name="Chen G.J."/>
            <person name="Du Z.J."/>
        </authorList>
    </citation>
    <scope>NUCLEOTIDE SEQUENCE [LARGE SCALE GENOMIC DNA]</scope>
    <source>
        <strain evidence="1 2">FB218</strain>
    </source>
</reference>
<evidence type="ECO:0000313" key="2">
    <source>
        <dbReference type="Proteomes" id="UP000708576"/>
    </source>
</evidence>
<accession>A0ABS5JUL0</accession>
<dbReference type="CDD" id="cd24013">
    <property type="entry name" value="ASKHA_ATPase_BT3980-like"/>
    <property type="match status" value="1"/>
</dbReference>
<dbReference type="Pfam" id="PF12864">
    <property type="entry name" value="DUF3822"/>
    <property type="match status" value="1"/>
</dbReference>
<sequence>MTKTYVVSSSFDESITTSYFLSIRSASDGLSFCVLDPVTNTYIAYANIPFKDSSADHIKTQELLITEKLLNLPYKKVLFMIETPNATLVPTALYDPAKKQELFNLNHSINSVDCELQEHKIKMADAWNIFAIPKFLYHLIKNQFDSVSFYQQHSPFVEGCLLSAQNKKDENSIHIDLHDHFFDIVVMESRALKLCNSFKFTTPNDFIYFVLFTFEQLKMSTENTRIHLHGVYDRQNPYYLALKNYLRQTKIVTPSYHFNFSDTLKIKDQYKQEHHNLFNLAICV</sequence>
<dbReference type="InterPro" id="IPR024213">
    <property type="entry name" value="DUF3822"/>
</dbReference>
<name>A0ABS5JUL0_9BACT</name>
<comment type="caution">
    <text evidence="1">The sequence shown here is derived from an EMBL/GenBank/DDBJ whole genome shotgun (WGS) entry which is preliminary data.</text>
</comment>
<proteinExistence type="predicted"/>
<protein>
    <submittedName>
        <fullName evidence="1">DUF3822 family protein</fullName>
    </submittedName>
</protein>
<keyword evidence="2" id="KW-1185">Reference proteome</keyword>